<name>A0A834YBL5_TETSI</name>
<dbReference type="OMA" id="IYMFVHH"/>
<dbReference type="GO" id="GO:0009734">
    <property type="term" value="P:auxin-activated signaling pathway"/>
    <property type="evidence" value="ECO:0007669"/>
    <property type="project" value="InterPro"/>
</dbReference>
<dbReference type="OrthoDB" id="672773at2759"/>
<evidence type="ECO:0008006" key="9">
    <source>
        <dbReference type="Google" id="ProtNLM"/>
    </source>
</evidence>
<evidence type="ECO:0000256" key="2">
    <source>
        <dbReference type="ARBA" id="ARBA00006840"/>
    </source>
</evidence>
<dbReference type="InterPro" id="IPR044991">
    <property type="entry name" value="TET_plant"/>
</dbReference>
<comment type="similarity">
    <text evidence="2">Belongs to the tetraspanin (TM4SF) family.</text>
</comment>
<comment type="subcellular location">
    <subcellularLocation>
        <location evidence="1">Membrane</location>
        <topology evidence="1">Multi-pass membrane protein</topology>
    </subcellularLocation>
</comment>
<evidence type="ECO:0000256" key="1">
    <source>
        <dbReference type="ARBA" id="ARBA00004141"/>
    </source>
</evidence>
<sequence>MFRISNNLIGIFNIISLLISIPIIVFPLLFLGHRSSECEKFLQLPLLIIGLFILVVSVLGIMGSYCRSVTSLLWIYLVVMFLLIIGLVFFTIFSLVVTNKGAGEAISRRGFKEHRLGDYTHWLQKYMVNGESWVKLRSCLSDSKVCTSIGHGVHYKEAEFYRKYLSPIESGCCKPPGFCGFEYKNATFWTVPKSGPASMDSDCTTWSNDQQTLCYDCMSCKAGVLANLKKEWKKLAIFNVCLLIFLVVVYTIGCCALRNNRSDNRYKRRRGYP</sequence>
<protein>
    <recommendedName>
        <fullName evidence="9">Tetraspanin-8</fullName>
    </recommendedName>
</protein>
<accession>A0A834YBL5</accession>
<feature type="transmembrane region" description="Helical" evidence="6">
    <location>
        <begin position="235"/>
        <end position="253"/>
    </location>
</feature>
<comment type="caution">
    <text evidence="7">The sequence shown here is derived from an EMBL/GenBank/DDBJ whole genome shotgun (WGS) entry which is preliminary data.</text>
</comment>
<evidence type="ECO:0000313" key="8">
    <source>
        <dbReference type="Proteomes" id="UP000655225"/>
    </source>
</evidence>
<keyword evidence="4 6" id="KW-1133">Transmembrane helix</keyword>
<dbReference type="EMBL" id="JABCRI010000023">
    <property type="protein sequence ID" value="KAF8378498.1"/>
    <property type="molecule type" value="Genomic_DNA"/>
</dbReference>
<evidence type="ECO:0000256" key="5">
    <source>
        <dbReference type="ARBA" id="ARBA00023136"/>
    </source>
</evidence>
<feature type="transmembrane region" description="Helical" evidence="6">
    <location>
        <begin position="44"/>
        <end position="62"/>
    </location>
</feature>
<organism evidence="7 8">
    <name type="scientific">Tetracentron sinense</name>
    <name type="common">Spur-leaf</name>
    <dbReference type="NCBI Taxonomy" id="13715"/>
    <lineage>
        <taxon>Eukaryota</taxon>
        <taxon>Viridiplantae</taxon>
        <taxon>Streptophyta</taxon>
        <taxon>Embryophyta</taxon>
        <taxon>Tracheophyta</taxon>
        <taxon>Spermatophyta</taxon>
        <taxon>Magnoliopsida</taxon>
        <taxon>Trochodendrales</taxon>
        <taxon>Trochodendraceae</taxon>
        <taxon>Tetracentron</taxon>
    </lineage>
</organism>
<proteinExistence type="inferred from homology"/>
<dbReference type="AlphaFoldDB" id="A0A834YBL5"/>
<keyword evidence="5 6" id="KW-0472">Membrane</keyword>
<reference evidence="7 8" key="1">
    <citation type="submission" date="2020-04" db="EMBL/GenBank/DDBJ databases">
        <title>Plant Genome Project.</title>
        <authorList>
            <person name="Zhang R.-G."/>
        </authorList>
    </citation>
    <scope>NUCLEOTIDE SEQUENCE [LARGE SCALE GENOMIC DNA]</scope>
    <source>
        <strain evidence="7">YNK0</strain>
        <tissue evidence="7">Leaf</tissue>
    </source>
</reference>
<feature type="transmembrane region" description="Helical" evidence="6">
    <location>
        <begin position="74"/>
        <end position="98"/>
    </location>
</feature>
<evidence type="ECO:0000313" key="7">
    <source>
        <dbReference type="EMBL" id="KAF8378498.1"/>
    </source>
</evidence>
<feature type="transmembrane region" description="Helical" evidence="6">
    <location>
        <begin position="12"/>
        <end position="32"/>
    </location>
</feature>
<dbReference type="PANTHER" id="PTHR32191">
    <property type="entry name" value="TETRASPANIN-8-RELATED"/>
    <property type="match status" value="1"/>
</dbReference>
<dbReference type="Proteomes" id="UP000655225">
    <property type="component" value="Unassembled WGS sequence"/>
</dbReference>
<evidence type="ECO:0000256" key="4">
    <source>
        <dbReference type="ARBA" id="ARBA00022989"/>
    </source>
</evidence>
<evidence type="ECO:0000256" key="3">
    <source>
        <dbReference type="ARBA" id="ARBA00022692"/>
    </source>
</evidence>
<keyword evidence="8" id="KW-1185">Reference proteome</keyword>
<dbReference type="InterPro" id="IPR018499">
    <property type="entry name" value="Tetraspanin/Peripherin"/>
</dbReference>
<dbReference type="Pfam" id="PF00335">
    <property type="entry name" value="Tetraspanin"/>
    <property type="match status" value="1"/>
</dbReference>
<gene>
    <name evidence="7" type="ORF">HHK36_029840</name>
</gene>
<dbReference type="GO" id="GO:0016020">
    <property type="term" value="C:membrane"/>
    <property type="evidence" value="ECO:0007669"/>
    <property type="project" value="UniProtKB-SubCell"/>
</dbReference>
<evidence type="ECO:0000256" key="6">
    <source>
        <dbReference type="SAM" id="Phobius"/>
    </source>
</evidence>
<keyword evidence="3 6" id="KW-0812">Transmembrane</keyword>